<organism evidence="8 9">
    <name type="scientific">Aureliella helgolandensis</name>
    <dbReference type="NCBI Taxonomy" id="2527968"/>
    <lineage>
        <taxon>Bacteria</taxon>
        <taxon>Pseudomonadati</taxon>
        <taxon>Planctomycetota</taxon>
        <taxon>Planctomycetia</taxon>
        <taxon>Pirellulales</taxon>
        <taxon>Pirellulaceae</taxon>
        <taxon>Aureliella</taxon>
    </lineage>
</organism>
<evidence type="ECO:0000256" key="4">
    <source>
        <dbReference type="ARBA" id="ARBA00023004"/>
    </source>
</evidence>
<dbReference type="SUPFAM" id="SSF102114">
    <property type="entry name" value="Radical SAM enzymes"/>
    <property type="match status" value="1"/>
</dbReference>
<dbReference type="GO" id="GO:0051536">
    <property type="term" value="F:iron-sulfur cluster binding"/>
    <property type="evidence" value="ECO:0007669"/>
    <property type="project" value="UniProtKB-KW"/>
</dbReference>
<evidence type="ECO:0000313" key="9">
    <source>
        <dbReference type="Proteomes" id="UP000318017"/>
    </source>
</evidence>
<evidence type="ECO:0000313" key="8">
    <source>
        <dbReference type="EMBL" id="QDV23405.1"/>
    </source>
</evidence>
<dbReference type="SFLD" id="SFLDS00029">
    <property type="entry name" value="Radical_SAM"/>
    <property type="match status" value="1"/>
</dbReference>
<dbReference type="Pfam" id="PF12345">
    <property type="entry name" value="DUF3641"/>
    <property type="match status" value="1"/>
</dbReference>
<sequence length="373" mass="41803">MFSVKPARRPSFLLLSLDLLDVAKMILKTLQRAGNALASPAQQLEVLGDPARIVAGRFQESLDRLGWSDITRTSLKTLQINLGKVCNQTCTHCHVDAGPDRRESMSQETAAQVIDFLSRSQAETLDITGGAPEMNANFRSLVEQATALGKNVIDRCNLTILMANGFTYLPEFLAKHRVNVVASLPCYLEENCDAQRGDGVFVKSIEAIRALNELGYGRPDSGLKLDLVYNPVGIGLPPEQSQLERDYREQLNERYSICFNRLFTITNMPVSRFLHDLLRQEKYEVYMQKLIEAFNPQTIDDLMCRSLVSVDWNGFLYDCDFNQMLDLPLDQHERRLHISELQDSDLVDRKVKTANHCFGCTAGCGSSCTGSLA</sequence>
<reference evidence="8 9" key="1">
    <citation type="submission" date="2019-02" db="EMBL/GenBank/DDBJ databases">
        <title>Deep-cultivation of Planctomycetes and their phenomic and genomic characterization uncovers novel biology.</title>
        <authorList>
            <person name="Wiegand S."/>
            <person name="Jogler M."/>
            <person name="Boedeker C."/>
            <person name="Pinto D."/>
            <person name="Vollmers J."/>
            <person name="Rivas-Marin E."/>
            <person name="Kohn T."/>
            <person name="Peeters S.H."/>
            <person name="Heuer A."/>
            <person name="Rast P."/>
            <person name="Oberbeckmann S."/>
            <person name="Bunk B."/>
            <person name="Jeske O."/>
            <person name="Meyerdierks A."/>
            <person name="Storesund J.E."/>
            <person name="Kallscheuer N."/>
            <person name="Luecker S."/>
            <person name="Lage O.M."/>
            <person name="Pohl T."/>
            <person name="Merkel B.J."/>
            <person name="Hornburger P."/>
            <person name="Mueller R.-W."/>
            <person name="Bruemmer F."/>
            <person name="Labrenz M."/>
            <person name="Spormann A.M."/>
            <person name="Op den Camp H."/>
            <person name="Overmann J."/>
            <person name="Amann R."/>
            <person name="Jetten M.S.M."/>
            <person name="Mascher T."/>
            <person name="Medema M.H."/>
            <person name="Devos D.P."/>
            <person name="Kaster A.-K."/>
            <person name="Ovreas L."/>
            <person name="Rohde M."/>
            <person name="Galperin M.Y."/>
            <person name="Jogler C."/>
        </authorList>
    </citation>
    <scope>NUCLEOTIDE SEQUENCE [LARGE SCALE GENOMIC DNA]</scope>
    <source>
        <strain evidence="8 9">Q31a</strain>
    </source>
</reference>
<keyword evidence="9" id="KW-1185">Reference proteome</keyword>
<evidence type="ECO:0000256" key="3">
    <source>
        <dbReference type="ARBA" id="ARBA00022723"/>
    </source>
</evidence>
<keyword evidence="5" id="KW-0411">Iron-sulfur</keyword>
<dbReference type="Gene3D" id="3.20.20.70">
    <property type="entry name" value="Aldolase class I"/>
    <property type="match status" value="1"/>
</dbReference>
<evidence type="ECO:0000256" key="2">
    <source>
        <dbReference type="ARBA" id="ARBA00022691"/>
    </source>
</evidence>
<dbReference type="CDD" id="cd01335">
    <property type="entry name" value="Radical_SAM"/>
    <property type="match status" value="1"/>
</dbReference>
<keyword evidence="3" id="KW-0479">Metal-binding</keyword>
<dbReference type="InterPro" id="IPR024521">
    <property type="entry name" value="ArsS-like_C"/>
</dbReference>
<dbReference type="KEGG" id="ahel:Q31a_17030"/>
<dbReference type="EMBL" id="CP036298">
    <property type="protein sequence ID" value="QDV23405.1"/>
    <property type="molecule type" value="Genomic_DNA"/>
</dbReference>
<name>A0A518G496_9BACT</name>
<proteinExistence type="predicted"/>
<evidence type="ECO:0000259" key="6">
    <source>
        <dbReference type="Pfam" id="PF04055"/>
    </source>
</evidence>
<dbReference type="InterPro" id="IPR026351">
    <property type="entry name" value="rSAM_ArsS-like"/>
</dbReference>
<keyword evidence="2" id="KW-0949">S-adenosyl-L-methionine</keyword>
<comment type="cofactor">
    <cofactor evidence="1">
        <name>[4Fe-4S] cluster</name>
        <dbReference type="ChEBI" id="CHEBI:49883"/>
    </cofactor>
</comment>
<dbReference type="Proteomes" id="UP000318017">
    <property type="component" value="Chromosome"/>
</dbReference>
<evidence type="ECO:0000256" key="5">
    <source>
        <dbReference type="ARBA" id="ARBA00023014"/>
    </source>
</evidence>
<dbReference type="Pfam" id="PF04055">
    <property type="entry name" value="Radical_SAM"/>
    <property type="match status" value="1"/>
</dbReference>
<feature type="domain" description="Arsenosugar biosynthesis radical SAM protein ArsS-like C-terminal" evidence="7">
    <location>
        <begin position="236"/>
        <end position="371"/>
    </location>
</feature>
<dbReference type="GO" id="GO:0003824">
    <property type="term" value="F:catalytic activity"/>
    <property type="evidence" value="ECO:0007669"/>
    <property type="project" value="InterPro"/>
</dbReference>
<feature type="domain" description="Radical SAM core" evidence="6">
    <location>
        <begin position="80"/>
        <end position="216"/>
    </location>
</feature>
<accession>A0A518G496</accession>
<dbReference type="AlphaFoldDB" id="A0A518G496"/>
<gene>
    <name evidence="8" type="ORF">Q31a_17030</name>
</gene>
<evidence type="ECO:0000256" key="1">
    <source>
        <dbReference type="ARBA" id="ARBA00001966"/>
    </source>
</evidence>
<protein>
    <submittedName>
        <fullName evidence="8">Molybdenum cofactor biosynthesis protein A</fullName>
    </submittedName>
</protein>
<dbReference type="SFLD" id="SFLDG01067">
    <property type="entry name" value="SPASM/twitch_domain_containing"/>
    <property type="match status" value="1"/>
</dbReference>
<dbReference type="InterPro" id="IPR013785">
    <property type="entry name" value="Aldolase_TIM"/>
</dbReference>
<dbReference type="InterPro" id="IPR007197">
    <property type="entry name" value="rSAM"/>
</dbReference>
<dbReference type="InterPro" id="IPR058240">
    <property type="entry name" value="rSAM_sf"/>
</dbReference>
<dbReference type="PANTHER" id="PTHR43728:SF1">
    <property type="entry name" value="FE-S OXIDOREDUCTASE"/>
    <property type="match status" value="1"/>
</dbReference>
<keyword evidence="4" id="KW-0408">Iron</keyword>
<dbReference type="GO" id="GO:0046872">
    <property type="term" value="F:metal ion binding"/>
    <property type="evidence" value="ECO:0007669"/>
    <property type="project" value="UniProtKB-KW"/>
</dbReference>
<evidence type="ECO:0000259" key="7">
    <source>
        <dbReference type="Pfam" id="PF12345"/>
    </source>
</evidence>
<dbReference type="PANTHER" id="PTHR43728">
    <property type="entry name" value="SLR0304 PROTEIN"/>
    <property type="match status" value="1"/>
</dbReference>
<dbReference type="NCBIfam" id="TIGR04167">
    <property type="entry name" value="rSAM_SeCys"/>
    <property type="match status" value="1"/>
</dbReference>